<sequence>MGYVFLTMGLVLGIAGQMCVKLSKGFRQTVPTIGAFLLFIACIYFISLTTHYFEMGIVFAIWAGLTIVSTTLLGIYIFKESKNKRKIISVTLIITGVIILKAF</sequence>
<evidence type="ECO:0000313" key="9">
    <source>
        <dbReference type="Proteomes" id="UP000501076"/>
    </source>
</evidence>
<keyword evidence="2" id="KW-0813">Transport</keyword>
<reference evidence="8 9" key="1">
    <citation type="submission" date="2019-10" db="EMBL/GenBank/DDBJ databases">
        <title>Complete genome sequences for adaption low water activity.</title>
        <authorList>
            <person name="Zhao L."/>
            <person name="Zhong J."/>
        </authorList>
    </citation>
    <scope>NUCLEOTIDE SEQUENCE [LARGE SCALE GENOMIC DNA]</scope>
    <source>
        <strain evidence="8 9">FDU301</strain>
    </source>
</reference>
<dbReference type="InterPro" id="IPR045324">
    <property type="entry name" value="Small_multidrug_res"/>
</dbReference>
<dbReference type="RefSeq" id="WP_047932960.1">
    <property type="nucleotide sequence ID" value="NZ_CAKKMH010000007.1"/>
</dbReference>
<dbReference type="InterPro" id="IPR000390">
    <property type="entry name" value="Small_drug/metabolite_transptr"/>
</dbReference>
<name>A0A1I2YZD8_PRIMG</name>
<organism evidence="8 9">
    <name type="scientific">Priestia megaterium</name>
    <name type="common">Bacillus megaterium</name>
    <dbReference type="NCBI Taxonomy" id="1404"/>
    <lineage>
        <taxon>Bacteria</taxon>
        <taxon>Bacillati</taxon>
        <taxon>Bacillota</taxon>
        <taxon>Bacilli</taxon>
        <taxon>Bacillales</taxon>
        <taxon>Bacillaceae</taxon>
        <taxon>Priestia</taxon>
    </lineage>
</organism>
<protein>
    <submittedName>
        <fullName evidence="8">QacE family quaternary ammonium compound efflux SMR transporter</fullName>
    </submittedName>
</protein>
<evidence type="ECO:0000313" key="8">
    <source>
        <dbReference type="EMBL" id="QJX78221.1"/>
    </source>
</evidence>
<dbReference type="Gene3D" id="1.10.3730.20">
    <property type="match status" value="1"/>
</dbReference>
<dbReference type="Proteomes" id="UP000501076">
    <property type="component" value="Chromosome"/>
</dbReference>
<keyword evidence="3" id="KW-1003">Cell membrane</keyword>
<comment type="subcellular location">
    <subcellularLocation>
        <location evidence="1 7">Cell membrane</location>
        <topology evidence="1 7">Multi-pass membrane protein</topology>
    </subcellularLocation>
</comment>
<dbReference type="GO" id="GO:0022857">
    <property type="term" value="F:transmembrane transporter activity"/>
    <property type="evidence" value="ECO:0007669"/>
    <property type="project" value="InterPro"/>
</dbReference>
<accession>A0A1I2YZD8</accession>
<dbReference type="GO" id="GO:0005886">
    <property type="term" value="C:plasma membrane"/>
    <property type="evidence" value="ECO:0007669"/>
    <property type="project" value="UniProtKB-SubCell"/>
</dbReference>
<evidence type="ECO:0000256" key="4">
    <source>
        <dbReference type="ARBA" id="ARBA00022692"/>
    </source>
</evidence>
<gene>
    <name evidence="8" type="ORF">FDZ14_19345</name>
</gene>
<proteinExistence type="inferred from homology"/>
<evidence type="ECO:0000256" key="5">
    <source>
        <dbReference type="ARBA" id="ARBA00022989"/>
    </source>
</evidence>
<evidence type="ECO:0000256" key="7">
    <source>
        <dbReference type="RuleBase" id="RU003942"/>
    </source>
</evidence>
<dbReference type="SUPFAM" id="SSF103481">
    <property type="entry name" value="Multidrug resistance efflux transporter EmrE"/>
    <property type="match status" value="1"/>
</dbReference>
<dbReference type="InterPro" id="IPR037185">
    <property type="entry name" value="EmrE-like"/>
</dbReference>
<keyword evidence="4 7" id="KW-0812">Transmembrane</keyword>
<comment type="similarity">
    <text evidence="7">Belongs to the drug/metabolite transporter (DMT) superfamily. Small multidrug resistance (SMR) (TC 2.A.7.1) family.</text>
</comment>
<dbReference type="PANTHER" id="PTHR30561">
    <property type="entry name" value="SMR FAMILY PROTON-DEPENDENT DRUG EFFLUX TRANSPORTER SUGE"/>
    <property type="match status" value="1"/>
</dbReference>
<dbReference type="PANTHER" id="PTHR30561:SF1">
    <property type="entry name" value="MULTIDRUG TRANSPORTER EMRE"/>
    <property type="match status" value="1"/>
</dbReference>
<keyword evidence="6" id="KW-0472">Membrane</keyword>
<dbReference type="Pfam" id="PF00893">
    <property type="entry name" value="Multi_Drug_Res"/>
    <property type="match status" value="1"/>
</dbReference>
<dbReference type="AlphaFoldDB" id="A0A1I2YZD8"/>
<evidence type="ECO:0000256" key="6">
    <source>
        <dbReference type="ARBA" id="ARBA00023136"/>
    </source>
</evidence>
<keyword evidence="5" id="KW-1133">Transmembrane helix</keyword>
<evidence type="ECO:0000256" key="1">
    <source>
        <dbReference type="ARBA" id="ARBA00004651"/>
    </source>
</evidence>
<dbReference type="EMBL" id="CP045272">
    <property type="protein sequence ID" value="QJX78221.1"/>
    <property type="molecule type" value="Genomic_DNA"/>
</dbReference>
<evidence type="ECO:0000256" key="3">
    <source>
        <dbReference type="ARBA" id="ARBA00022475"/>
    </source>
</evidence>
<evidence type="ECO:0000256" key="2">
    <source>
        <dbReference type="ARBA" id="ARBA00022448"/>
    </source>
</evidence>